<name>A0A5C6NK22_9TELE</name>
<evidence type="ECO:0000256" key="1">
    <source>
        <dbReference type="ARBA" id="ARBA00008226"/>
    </source>
</evidence>
<dbReference type="Gene3D" id="3.10.20.30">
    <property type="match status" value="1"/>
</dbReference>
<feature type="domain" description="TGS" evidence="11">
    <location>
        <begin position="200"/>
        <end position="265"/>
    </location>
</feature>
<feature type="region of interest" description="Disordered" evidence="10">
    <location>
        <begin position="428"/>
        <end position="449"/>
    </location>
</feature>
<evidence type="ECO:0000256" key="3">
    <source>
        <dbReference type="ARBA" id="ARBA00022598"/>
    </source>
</evidence>
<protein>
    <recommendedName>
        <fullName evidence="2">threonine--tRNA ligase</fullName>
        <ecNumber evidence="2">6.1.1.3</ecNumber>
    </recommendedName>
    <alternativeName>
        <fullName evidence="8">Threonyl-tRNA synthetase</fullName>
    </alternativeName>
</protein>
<dbReference type="GO" id="GO:0004829">
    <property type="term" value="F:threonine-tRNA ligase activity"/>
    <property type="evidence" value="ECO:0007669"/>
    <property type="project" value="UniProtKB-EC"/>
</dbReference>
<evidence type="ECO:0000313" key="12">
    <source>
        <dbReference type="EMBL" id="TWW66979.1"/>
    </source>
</evidence>
<comment type="catalytic activity">
    <reaction evidence="9">
        <text>tRNA(Thr) + L-threonine + ATP = L-threonyl-tRNA(Thr) + AMP + diphosphate + H(+)</text>
        <dbReference type="Rhea" id="RHEA:24624"/>
        <dbReference type="Rhea" id="RHEA-COMP:9670"/>
        <dbReference type="Rhea" id="RHEA-COMP:9704"/>
        <dbReference type="ChEBI" id="CHEBI:15378"/>
        <dbReference type="ChEBI" id="CHEBI:30616"/>
        <dbReference type="ChEBI" id="CHEBI:33019"/>
        <dbReference type="ChEBI" id="CHEBI:57926"/>
        <dbReference type="ChEBI" id="CHEBI:78442"/>
        <dbReference type="ChEBI" id="CHEBI:78534"/>
        <dbReference type="ChEBI" id="CHEBI:456215"/>
        <dbReference type="EC" id="6.1.1.3"/>
    </reaction>
</comment>
<feature type="region of interest" description="Disordered" evidence="10">
    <location>
        <begin position="622"/>
        <end position="650"/>
    </location>
</feature>
<evidence type="ECO:0000256" key="8">
    <source>
        <dbReference type="ARBA" id="ARBA00031900"/>
    </source>
</evidence>
<dbReference type="Proteomes" id="UP000324091">
    <property type="component" value="Chromosome 2"/>
</dbReference>
<feature type="non-terminal residue" evidence="12">
    <location>
        <position position="1"/>
    </location>
</feature>
<dbReference type="Pfam" id="PF02824">
    <property type="entry name" value="TGS"/>
    <property type="match status" value="1"/>
</dbReference>
<dbReference type="PROSITE" id="PS51880">
    <property type="entry name" value="TGS"/>
    <property type="match status" value="1"/>
</dbReference>
<keyword evidence="13" id="KW-1185">Reference proteome</keyword>
<keyword evidence="7" id="KW-0030">Aminoacyl-tRNA synthetase</keyword>
<evidence type="ECO:0000256" key="9">
    <source>
        <dbReference type="ARBA" id="ARBA00049515"/>
    </source>
</evidence>
<dbReference type="GO" id="GO:0005524">
    <property type="term" value="F:ATP binding"/>
    <property type="evidence" value="ECO:0007669"/>
    <property type="project" value="UniProtKB-KW"/>
</dbReference>
<evidence type="ECO:0000256" key="5">
    <source>
        <dbReference type="ARBA" id="ARBA00022840"/>
    </source>
</evidence>
<dbReference type="EMBL" id="RHFK02000012">
    <property type="protein sequence ID" value="TWW66979.1"/>
    <property type="molecule type" value="Genomic_DNA"/>
</dbReference>
<evidence type="ECO:0000313" key="13">
    <source>
        <dbReference type="Proteomes" id="UP000324091"/>
    </source>
</evidence>
<evidence type="ECO:0000259" key="11">
    <source>
        <dbReference type="PROSITE" id="PS51880"/>
    </source>
</evidence>
<dbReference type="FunFam" id="3.30.980.10:FF:000003">
    <property type="entry name" value="Threonine--tRNA ligase, cytoplasmic"/>
    <property type="match status" value="1"/>
</dbReference>
<keyword evidence="4" id="KW-0547">Nucleotide-binding</keyword>
<feature type="region of interest" description="Disordered" evidence="10">
    <location>
        <begin position="829"/>
        <end position="894"/>
    </location>
</feature>
<feature type="region of interest" description="Disordered" evidence="10">
    <location>
        <begin position="911"/>
        <end position="947"/>
    </location>
</feature>
<dbReference type="CDD" id="cd01667">
    <property type="entry name" value="TGS_ThrRS"/>
    <property type="match status" value="1"/>
</dbReference>
<dbReference type="GO" id="GO:0006435">
    <property type="term" value="P:threonyl-tRNA aminoacylation"/>
    <property type="evidence" value="ECO:0007669"/>
    <property type="project" value="TreeGrafter"/>
</dbReference>
<evidence type="ECO:0000256" key="6">
    <source>
        <dbReference type="ARBA" id="ARBA00022917"/>
    </source>
</evidence>
<evidence type="ECO:0000256" key="10">
    <source>
        <dbReference type="SAM" id="MobiDB-lite"/>
    </source>
</evidence>
<feature type="region of interest" description="Disordered" evidence="10">
    <location>
        <begin position="1179"/>
        <end position="1369"/>
    </location>
</feature>
<feature type="compositionally biased region" description="Polar residues" evidence="10">
    <location>
        <begin position="136"/>
        <end position="154"/>
    </location>
</feature>
<feature type="region of interest" description="Disordered" evidence="10">
    <location>
        <begin position="539"/>
        <end position="599"/>
    </location>
</feature>
<organism evidence="12 13">
    <name type="scientific">Takifugu flavidus</name>
    <name type="common">sansaifugu</name>
    <dbReference type="NCBI Taxonomy" id="433684"/>
    <lineage>
        <taxon>Eukaryota</taxon>
        <taxon>Metazoa</taxon>
        <taxon>Chordata</taxon>
        <taxon>Craniata</taxon>
        <taxon>Vertebrata</taxon>
        <taxon>Euteleostomi</taxon>
        <taxon>Actinopterygii</taxon>
        <taxon>Neopterygii</taxon>
        <taxon>Teleostei</taxon>
        <taxon>Neoteleostei</taxon>
        <taxon>Acanthomorphata</taxon>
        <taxon>Eupercaria</taxon>
        <taxon>Tetraodontiformes</taxon>
        <taxon>Tetradontoidea</taxon>
        <taxon>Tetraodontidae</taxon>
        <taxon>Takifugu</taxon>
    </lineage>
</organism>
<proteinExistence type="inferred from homology"/>
<dbReference type="SUPFAM" id="SSF81271">
    <property type="entry name" value="TGS-like"/>
    <property type="match status" value="1"/>
</dbReference>
<dbReference type="EC" id="6.1.1.3" evidence="2"/>
<dbReference type="InterPro" id="IPR012676">
    <property type="entry name" value="TGS-like"/>
</dbReference>
<dbReference type="PANTHER" id="PTHR11451:SF51">
    <property type="entry name" value="THREONINE--TRNA LIGASE"/>
    <property type="match status" value="1"/>
</dbReference>
<dbReference type="InterPro" id="IPR018163">
    <property type="entry name" value="Thr/Ala-tRNA-synth_IIc_edit"/>
</dbReference>
<gene>
    <name evidence="12" type="ORF">D4764_02G0000200</name>
</gene>
<dbReference type="GO" id="GO:0005739">
    <property type="term" value="C:mitochondrion"/>
    <property type="evidence" value="ECO:0007669"/>
    <property type="project" value="TreeGrafter"/>
</dbReference>
<reference evidence="12 13" key="1">
    <citation type="submission" date="2019-04" db="EMBL/GenBank/DDBJ databases">
        <title>Chromosome genome assembly for Takifugu flavidus.</title>
        <authorList>
            <person name="Xiao S."/>
        </authorList>
    </citation>
    <scope>NUCLEOTIDE SEQUENCE [LARGE SCALE GENOMIC DNA]</scope>
    <source>
        <strain evidence="12">HTHZ2018</strain>
        <tissue evidence="12">Muscle</tissue>
    </source>
</reference>
<feature type="region of interest" description="Disordered" evidence="10">
    <location>
        <begin position="777"/>
        <end position="814"/>
    </location>
</feature>
<keyword evidence="3 12" id="KW-0436">Ligase</keyword>
<dbReference type="SUPFAM" id="SSF55186">
    <property type="entry name" value="ThrRS/AlaRS common domain"/>
    <property type="match status" value="2"/>
</dbReference>
<feature type="region of interest" description="Disordered" evidence="10">
    <location>
        <begin position="664"/>
        <end position="739"/>
    </location>
</feature>
<dbReference type="Gene3D" id="3.30.980.10">
    <property type="entry name" value="Threonyl-trna Synthetase, Chain A, domain 2"/>
    <property type="match status" value="1"/>
</dbReference>
<dbReference type="InterPro" id="IPR012675">
    <property type="entry name" value="Beta-grasp_dom_sf"/>
</dbReference>
<evidence type="ECO:0000256" key="7">
    <source>
        <dbReference type="ARBA" id="ARBA00023146"/>
    </source>
</evidence>
<dbReference type="PANTHER" id="PTHR11451">
    <property type="entry name" value="THREONINE-TRNA LIGASE"/>
    <property type="match status" value="1"/>
</dbReference>
<sequence length="1457" mass="158899">VFCLTGHLGILVKPGVTENPAGPQPQNWIGPPPPPAPCLRALGHLKMAECLAARLTAQEEQIRLLTQEIYSLRDGLLLNVDLDVVQVSPRLDSLRTDNEKLRYRLVHLRRGLQAELELQQQGKGPQEVKNMKASKTVASKSETGSNNKVETPKNQIVDKKKKQQEKGHATEPWPGFVAERLSLYEALKEESAALLAERAAENRCIRVEMPDGRRVEAKAWLTTPHQLACDLSQDLADHTVVSRVNGELWDLDRPLEQDCSVEFLPFDNEDAQAILVRHLYGFLSPSMLKMLRSFLWSLLDKGVSGDSGPTCAQVYWHSSAHVLGEAMARLYGGCLCYGPPIENGFYYDMFLDGQRGVSSTDFGDLETLCRSVLKEKQPFERLEVSTDTLLEMFKYNKFKCRILKEKVRTPTTTVYRCGPLIDLCRGPPRQTHGQDQVSEDLQGASCPQSSRPLLSADVGDADVCFCLQSSSTYWEGRSDMETLQRVYGISFPDSRRMKEWERFQEEAKNRDHRKIGKVSPPGHAGRVPAEEARGFLGTRDVSRQRSPEGSWARGTCPGRGAPRVPGHAGRVPAEEPRGFLARGTCPGRGGPRVPGHAGRVPAEEARGFLGEEARGFLGTRDVSRQRRPEGSWARGTCPGRGSPRVPGHVGRVPAEEARGFLGTRDVSRQRSPEGSWARGTCPGRGAPRVPGHAGRVPAEEPRGFLGTRDVSRQRSPEGSWARGTCPGRGGPRVPGHAGRVPAEEARGFLGEEARGFLGTRDVVPAEEARGFLGTRDVSRQRKPEGSWARGTCPGRGGPRVPGRGGPRVPGHAGRVPAEEARGFLGTRDVSRQRRPEGSWARGTCPGRGGPRVPGHAGRVPAEEAQGSWERRPEGSWARGTCPGRGSPRVPGHVGRVPAEEARGFLGTRDVSWQRRPKGSWERRPEGSWARGTCPGRGGPRVPGHAGRVPAEEARGFLGTRDVSRQRKPRVPGHAGRVPAEEARRGSRGFLGTRDVSRQRKPRVPGHAGRVPAEEARRFLGTRDVSRQRRPEGSWARGTCPGRGGPRVPGHAGRVPAEEAQGFLGEEARGFLGTRDVSRQRRPEGSWARGTCPGRGGPRVPGEEARGFLGTRTCPGRGSPRVPGHAGRVPAEEARGFLGTRDVSWQRRPKGSWERRPEGSWHAGRVPAEEARGFLGTRDVSRQRRPEGSWARGTCPGRGSRGFLVTRDVSRQRRPEGSWARGTCPGRGGPKVPGHAGRVPAEEAEGSWARGTCPGRGSRGFLGTRDVSRQRRPEGSWARGTCPGRGGPKVPGHAGRVPAEEAQGFLGTRDVSRQRRPKGSWERRPEGSWARGTCPGRGGQGFLERRPEGSWARGTCPGRGSPRVPGHAGRVPAEEARGFLGTRDVSRQRKPRVPGHAGRVPAEEARGFLGTRDVSRQRKPEGSWARGTCPGRGSRGFLAVLLGERLTAQTAASRCCPC</sequence>
<keyword evidence="6" id="KW-0648">Protein biosynthesis</keyword>
<feature type="region of interest" description="Disordered" evidence="10">
    <location>
        <begin position="118"/>
        <end position="172"/>
    </location>
</feature>
<keyword evidence="5" id="KW-0067">ATP-binding</keyword>
<dbReference type="FunFam" id="3.10.20.30:FF:000006">
    <property type="entry name" value="Threonine--tRNA ligase, cytoplasmic"/>
    <property type="match status" value="1"/>
</dbReference>
<feature type="region of interest" description="Disordered" evidence="10">
    <location>
        <begin position="1076"/>
        <end position="1127"/>
    </location>
</feature>
<evidence type="ECO:0000256" key="4">
    <source>
        <dbReference type="ARBA" id="ARBA00022741"/>
    </source>
</evidence>
<feature type="region of interest" description="Disordered" evidence="10">
    <location>
        <begin position="961"/>
        <end position="1051"/>
    </location>
</feature>
<feature type="compositionally biased region" description="Gly residues" evidence="10">
    <location>
        <begin position="793"/>
        <end position="807"/>
    </location>
</feature>
<dbReference type="InterPro" id="IPR004095">
    <property type="entry name" value="TGS"/>
</dbReference>
<comment type="similarity">
    <text evidence="1">Belongs to the class-II aminoacyl-tRNA synthetase family.</text>
</comment>
<accession>A0A5C6NK22</accession>
<evidence type="ECO:0000256" key="2">
    <source>
        <dbReference type="ARBA" id="ARBA00013163"/>
    </source>
</evidence>
<comment type="caution">
    <text evidence="12">The sequence shown here is derived from an EMBL/GenBank/DDBJ whole genome shotgun (WGS) entry which is preliminary data.</text>
</comment>